<keyword evidence="3" id="KW-1185">Reference proteome</keyword>
<comment type="caution">
    <text evidence="2">The sequence shown here is derived from an EMBL/GenBank/DDBJ whole genome shotgun (WGS) entry which is preliminary data.</text>
</comment>
<dbReference type="Proteomes" id="UP000265419">
    <property type="component" value="Unassembled WGS sequence"/>
</dbReference>
<accession>A0A399JDD8</accession>
<evidence type="ECO:0000313" key="3">
    <source>
        <dbReference type="Proteomes" id="UP000265419"/>
    </source>
</evidence>
<dbReference type="AlphaFoldDB" id="A0A399JDD8"/>
<keyword evidence="1" id="KW-1133">Transmembrane helix</keyword>
<name>A0A399JDD8_9MICC</name>
<organism evidence="2 3">
    <name type="scientific">Galactobacter valiniphilus</name>
    <dbReference type="NCBI Taxonomy" id="2676122"/>
    <lineage>
        <taxon>Bacteria</taxon>
        <taxon>Bacillati</taxon>
        <taxon>Actinomycetota</taxon>
        <taxon>Actinomycetes</taxon>
        <taxon>Micrococcales</taxon>
        <taxon>Micrococcaceae</taxon>
        <taxon>Galactobacter</taxon>
    </lineage>
</organism>
<proteinExistence type="predicted"/>
<keyword evidence="1" id="KW-0472">Membrane</keyword>
<reference evidence="2 3" key="1">
    <citation type="submission" date="2018-07" db="EMBL/GenBank/DDBJ databases">
        <title>Arthrobacter sp. nov., isolated from raw cow's milk with high bacterial count.</title>
        <authorList>
            <person name="Hahne J."/>
            <person name="Isele D."/>
            <person name="Lipski A."/>
        </authorList>
    </citation>
    <scope>NUCLEOTIDE SEQUENCE [LARGE SCALE GENOMIC DNA]</scope>
    <source>
        <strain evidence="2 3">JZ R-35</strain>
    </source>
</reference>
<evidence type="ECO:0000313" key="2">
    <source>
        <dbReference type="EMBL" id="RII43573.1"/>
    </source>
</evidence>
<sequence>MLWWLDVLTTLISAATVGFAVVGLLAPARLVPPGTSPAPAAPAGGAPLPVGTRYYAAMYAVRAIPLGVATALAPSLAGPGWATIALFAVGAAAQLGDLLIGAAHRQWGQVAGPALATLVFAAAAFTSA</sequence>
<evidence type="ECO:0008006" key="4">
    <source>
        <dbReference type="Google" id="ProtNLM"/>
    </source>
</evidence>
<keyword evidence="1" id="KW-0812">Transmembrane</keyword>
<dbReference type="EMBL" id="QQXK01000002">
    <property type="protein sequence ID" value="RII43573.1"/>
    <property type="molecule type" value="Genomic_DNA"/>
</dbReference>
<protein>
    <recommendedName>
        <fullName evidence="4">DUF4345 domain-containing protein</fullName>
    </recommendedName>
</protein>
<evidence type="ECO:0000256" key="1">
    <source>
        <dbReference type="SAM" id="Phobius"/>
    </source>
</evidence>
<dbReference type="RefSeq" id="WP_119423332.1">
    <property type="nucleotide sequence ID" value="NZ_QQXK01000002.1"/>
</dbReference>
<gene>
    <name evidence="2" type="ORF">DWB68_01300</name>
</gene>
<feature type="transmembrane region" description="Helical" evidence="1">
    <location>
        <begin position="106"/>
        <end position="125"/>
    </location>
</feature>